<feature type="transmembrane region" description="Helical" evidence="13">
    <location>
        <begin position="740"/>
        <end position="758"/>
    </location>
</feature>
<feature type="region of interest" description="Disordered" evidence="12">
    <location>
        <begin position="279"/>
        <end position="304"/>
    </location>
</feature>
<dbReference type="InterPro" id="IPR032190">
    <property type="entry name" value="NPC1_N"/>
</dbReference>
<dbReference type="GO" id="GO:0016020">
    <property type="term" value="C:membrane"/>
    <property type="evidence" value="ECO:0007669"/>
    <property type="project" value="TreeGrafter"/>
</dbReference>
<dbReference type="PANTHER" id="PTHR45727">
    <property type="entry name" value="NPC INTRACELLULAR CHOLESTEROL TRANSPORTER 1"/>
    <property type="match status" value="1"/>
</dbReference>
<dbReference type="GO" id="GO:0012505">
    <property type="term" value="C:endomembrane system"/>
    <property type="evidence" value="ECO:0007669"/>
    <property type="project" value="UniProtKB-SubCell"/>
</dbReference>
<dbReference type="GO" id="GO:0006629">
    <property type="term" value="P:lipid metabolic process"/>
    <property type="evidence" value="ECO:0007669"/>
    <property type="project" value="UniProtKB-KW"/>
</dbReference>
<evidence type="ECO:0000256" key="6">
    <source>
        <dbReference type="ARBA" id="ARBA00022989"/>
    </source>
</evidence>
<evidence type="ECO:0000256" key="8">
    <source>
        <dbReference type="ARBA" id="ARBA00023098"/>
    </source>
</evidence>
<evidence type="ECO:0000256" key="4">
    <source>
        <dbReference type="ARBA" id="ARBA00022692"/>
    </source>
</evidence>
<keyword evidence="4 13" id="KW-0812">Transmembrane</keyword>
<keyword evidence="5" id="KW-0732">Signal</keyword>
<feature type="transmembrane region" description="Helical" evidence="13">
    <location>
        <begin position="1262"/>
        <end position="1279"/>
    </location>
</feature>
<evidence type="ECO:0000256" key="12">
    <source>
        <dbReference type="SAM" id="MobiDB-lite"/>
    </source>
</evidence>
<dbReference type="GO" id="GO:0032934">
    <property type="term" value="F:sterol binding"/>
    <property type="evidence" value="ECO:0007669"/>
    <property type="project" value="TreeGrafter"/>
</dbReference>
<feature type="transmembrane region" description="Helical" evidence="13">
    <location>
        <begin position="591"/>
        <end position="611"/>
    </location>
</feature>
<feature type="transmembrane region" description="Helical" evidence="13">
    <location>
        <begin position="1143"/>
        <end position="1167"/>
    </location>
</feature>
<feature type="transmembrane region" description="Helical" evidence="13">
    <location>
        <begin position="1015"/>
        <end position="1034"/>
    </location>
</feature>
<organism evidence="14">
    <name type="scientific">Aegilops tauschii</name>
    <name type="common">Tausch's goatgrass</name>
    <name type="synonym">Aegilops squarrosa</name>
    <dbReference type="NCBI Taxonomy" id="37682"/>
    <lineage>
        <taxon>Eukaryota</taxon>
        <taxon>Viridiplantae</taxon>
        <taxon>Streptophyta</taxon>
        <taxon>Embryophyta</taxon>
        <taxon>Tracheophyta</taxon>
        <taxon>Spermatophyta</taxon>
        <taxon>Magnoliopsida</taxon>
        <taxon>Liliopsida</taxon>
        <taxon>Poales</taxon>
        <taxon>Poaceae</taxon>
        <taxon>BOP clade</taxon>
        <taxon>Pooideae</taxon>
        <taxon>Triticodae</taxon>
        <taxon>Triticeae</taxon>
        <taxon>Triticinae</taxon>
        <taxon>Aegilops</taxon>
    </lineage>
</organism>
<evidence type="ECO:0000313" key="14">
    <source>
        <dbReference type="EnsemblPlants" id="EMT33275"/>
    </source>
</evidence>
<dbReference type="Pfam" id="PF22314">
    <property type="entry name" value="NPC1_MLD"/>
    <property type="match status" value="1"/>
</dbReference>
<proteinExistence type="inferred from homology"/>
<evidence type="ECO:0000256" key="7">
    <source>
        <dbReference type="ARBA" id="ARBA00023055"/>
    </source>
</evidence>
<feature type="transmembrane region" description="Helical" evidence="13">
    <location>
        <begin position="251"/>
        <end position="271"/>
    </location>
</feature>
<reference evidence="14" key="1">
    <citation type="submission" date="2015-06" db="UniProtKB">
        <authorList>
            <consortium name="EnsemblPlants"/>
        </authorList>
    </citation>
    <scope>IDENTIFICATION</scope>
</reference>
<dbReference type="PROSITE" id="PS50156">
    <property type="entry name" value="SSD"/>
    <property type="match status" value="1"/>
</dbReference>
<feature type="transmembrane region" description="Helical" evidence="13">
    <location>
        <begin position="1105"/>
        <end position="1131"/>
    </location>
</feature>
<feature type="region of interest" description="Disordered" evidence="12">
    <location>
        <begin position="1353"/>
        <end position="1379"/>
    </location>
</feature>
<dbReference type="SUPFAM" id="SSF82866">
    <property type="entry name" value="Multidrug efflux transporter AcrB transmembrane domain"/>
    <property type="match status" value="2"/>
</dbReference>
<accession>M8C7J7</accession>
<keyword evidence="3" id="KW-0813">Transport</keyword>
<dbReference type="FunFam" id="1.20.1640.10:FF:000008">
    <property type="entry name" value="NPC intracellular cholesterol transporter 1"/>
    <property type="match status" value="1"/>
</dbReference>
<evidence type="ECO:0000256" key="3">
    <source>
        <dbReference type="ARBA" id="ARBA00022448"/>
    </source>
</evidence>
<comment type="subcellular location">
    <subcellularLocation>
        <location evidence="1">Endomembrane system</location>
        <topology evidence="1">Multi-pass membrane protein</topology>
    </subcellularLocation>
</comment>
<feature type="transmembrane region" description="Helical" evidence="13">
    <location>
        <begin position="558"/>
        <end position="579"/>
    </location>
</feature>
<feature type="region of interest" description="Disordered" evidence="12">
    <location>
        <begin position="1396"/>
        <end position="1425"/>
    </location>
</feature>
<keyword evidence="7" id="KW-0445">Lipid transport</keyword>
<keyword evidence="8" id="KW-0443">Lipid metabolism</keyword>
<feature type="transmembrane region" description="Helical" evidence="13">
    <location>
        <begin position="663"/>
        <end position="685"/>
    </location>
</feature>
<sequence>MGLVGRRRGVPGGAVVFATAVALLQPGPPPAILILGFGRVGSISGWKSAATLLVSDMRDSFSCTSHKRTAIEWCTKPDTLFSTRIQSLCPTITGDVCCTVDQFDTLHQQVQQVDNITTVDGIDYYITSNYGEELYNSCKEVKFGTLNTRAMDFLGGGAKTYKEWFAFLGRQANPNEPGSPYLITYRPDLSDSSGVKPLNTTVYSCGDPSLGCSCGDCPSSSVCMGSLLPQSKTETSCSVKMGSLKAECLDFSLVVVYIVFLCAILLWGLLYRTRGRTGFPSQTKPPKNADDKSNNNGNVPENSAQLWVSPGSQTAYEKQYFDSHLAPFYRIEQLVLATSASDQLEAPTIVNDNNFKLLFQIQKKIDDLRANYSGSTVSLADICLKPLSTDCATQSVLQYFQLDPKKHDDLGIDHAKFCFEHYSSEETCLSTFQSPIDPSTILGGFPGSNFTEASAFVITYPVNNKVETTGQENAKAMAWERAYINLVKEEILPMVLAQNLTLSFSSESSIKDELNRESTADAITIVISYIVMFAYISFTLGDRPSRLWALFVSSKVLLGLSGVVLVMLSVLGSMGFFSAVGVKSTLIIMEVIPFLVLAVGVDNMCILVHAVKRQPDGIVLEERISNALVEVGPSITLASLAEVLAFSVSAINPMPATRAFSMFAAMAVLLDFVLQVTAFVALIVYDFRRAEDGRIDCVPCARLKSSTVAGDNGGHQRLHFVARYMKDVHGPILGYRPVKFIVIAVFVGLAFASIAMSTRLQPGLEQKIVLPRDSYLQGYFDDLEKYMKVGPPLYFVVKNFNYSSASENTNQICSINQCNSNSLLNEIARQSLSPETSYIAKPAASWLDDFLIWMSPEAFGCCRKFVNGNYCPPDDQPPCCQLDQDSGSCSSNGACNNCTTCFLHSDLHNGRPSTTQFREKLPWFLDALPSSDCSKGGKGAYSTSLDHSGYENGIIQASAFRTYHTPLNKQTDYVNSLRAARDFSSQMSKDLQMEIFPYSVFHIFFEQYLSVWKTAIMNICVCLGAVFVVCFVVTSSLWASAIILIVLAMIVLDLMGVMAVLGIQLNAISIVNLVMSIGIAVEFCVHITHAFMIGIGDRENRVRQALSTMGASVFSGITLTKLVGVIVLRFAKSEVFVVYYFQMYLALVLIGFLHGLIFLPVSILITYRLLIVSRGSNISLLSKYKHAKTLLQAISGCADVVGAVAGDAAPRRRRSMDVADPSLCGDGAPALASWSATLLCSGDGRDFGGPLKVEDEQGPKDFYAILVFVWVLSVIWWDICTGCTCDERPNPIPLNPKGVMQQLLKPREPPDRSSHAVALLPSNCPFGEMSMPSARTAGKELLATEVNPVVGGGEYGAPSADATRPKPTSGGSEAAGAMNPRVKDLTLWEQMLAEQMKQMSGSDGASDVSSLGKRNTENEVSSAAGAEPGEKVLVLYSNLTAPAAHMISGTPKKLRTLVTLEGQQSQPHGGVHDQDMQEVSNPLEAVDSGAADELTGPVEPR</sequence>
<dbReference type="InterPro" id="IPR053958">
    <property type="entry name" value="HMGCR/SNAP/NPC1-like_SSD"/>
</dbReference>
<evidence type="ECO:0000256" key="2">
    <source>
        <dbReference type="ARBA" id="ARBA00005585"/>
    </source>
</evidence>
<protein>
    <submittedName>
        <fullName evidence="14">Niemann-Pick C1 protein</fullName>
    </submittedName>
</protein>
<dbReference type="Gene3D" id="1.20.1640.10">
    <property type="entry name" value="Multidrug efflux transporter AcrB transmembrane domain"/>
    <property type="match status" value="2"/>
</dbReference>
<feature type="compositionally biased region" description="Polar residues" evidence="12">
    <location>
        <begin position="294"/>
        <end position="304"/>
    </location>
</feature>
<dbReference type="Pfam" id="PF12349">
    <property type="entry name" value="Sterol-sensing"/>
    <property type="match status" value="1"/>
</dbReference>
<evidence type="ECO:0000256" key="1">
    <source>
        <dbReference type="ARBA" id="ARBA00004127"/>
    </source>
</evidence>
<dbReference type="PANTHER" id="PTHR45727:SF2">
    <property type="entry name" value="NPC INTRACELLULAR CHOLESTEROL TRANSPORTER 1"/>
    <property type="match status" value="1"/>
</dbReference>
<dbReference type="Pfam" id="PF16414">
    <property type="entry name" value="NPC1_N"/>
    <property type="match status" value="1"/>
</dbReference>
<comment type="similarity">
    <text evidence="2">Belongs to the patched family.</text>
</comment>
<dbReference type="InterPro" id="IPR000731">
    <property type="entry name" value="SSD"/>
</dbReference>
<dbReference type="EnsemblPlants" id="EMT33275">
    <property type="protein sequence ID" value="EMT33275"/>
    <property type="gene ID" value="F775_23414"/>
</dbReference>
<keyword evidence="10" id="KW-1015">Disulfide bond</keyword>
<feature type="transmembrane region" description="Helical" evidence="13">
    <location>
        <begin position="1041"/>
        <end position="1063"/>
    </location>
</feature>
<dbReference type="ExpressionAtlas" id="M8C7J7">
    <property type="expression patterns" value="baseline"/>
</dbReference>
<feature type="transmembrane region" description="Helical" evidence="13">
    <location>
        <begin position="1069"/>
        <end position="1093"/>
    </location>
</feature>
<name>M8C7J7_AEGTA</name>
<feature type="transmembrane region" description="Helical" evidence="13">
    <location>
        <begin position="519"/>
        <end position="538"/>
    </location>
</feature>
<evidence type="ECO:0000256" key="9">
    <source>
        <dbReference type="ARBA" id="ARBA00023136"/>
    </source>
</evidence>
<evidence type="ECO:0000256" key="13">
    <source>
        <dbReference type="SAM" id="Phobius"/>
    </source>
</evidence>
<keyword evidence="11" id="KW-0325">Glycoprotein</keyword>
<evidence type="ECO:0000256" key="5">
    <source>
        <dbReference type="ARBA" id="ARBA00022729"/>
    </source>
</evidence>
<evidence type="ECO:0000256" key="11">
    <source>
        <dbReference type="ARBA" id="ARBA00023180"/>
    </source>
</evidence>
<dbReference type="InterPro" id="IPR053956">
    <property type="entry name" value="NPC1_MLD"/>
</dbReference>
<dbReference type="GO" id="GO:0015918">
    <property type="term" value="P:sterol transport"/>
    <property type="evidence" value="ECO:0007669"/>
    <property type="project" value="UniProtKB-ARBA"/>
</dbReference>
<feature type="compositionally biased region" description="Polar residues" evidence="12">
    <location>
        <begin position="1397"/>
        <end position="1421"/>
    </location>
</feature>
<keyword evidence="9 13" id="KW-0472">Membrane</keyword>
<keyword evidence="6 13" id="KW-1133">Transmembrane helix</keyword>
<evidence type="ECO:0000256" key="10">
    <source>
        <dbReference type="ARBA" id="ARBA00023157"/>
    </source>
</evidence>